<dbReference type="PROSITE" id="PS50090">
    <property type="entry name" value="MYB_LIKE"/>
    <property type="match status" value="1"/>
</dbReference>
<dbReference type="SMART" id="SM00717">
    <property type="entry name" value="SANT"/>
    <property type="match status" value="1"/>
</dbReference>
<accession>A0A5J5AAT1</accession>
<dbReference type="Pfam" id="PF02458">
    <property type="entry name" value="Transferase"/>
    <property type="match status" value="1"/>
</dbReference>
<dbReference type="AlphaFoldDB" id="A0A5J5AAT1"/>
<dbReference type="InterPro" id="IPR051504">
    <property type="entry name" value="Plant_metabolite_acyltrans"/>
</dbReference>
<reference evidence="7 8" key="1">
    <citation type="submission" date="2019-09" db="EMBL/GenBank/DDBJ databases">
        <title>A chromosome-level genome assembly of the Chinese tupelo Nyssa sinensis.</title>
        <authorList>
            <person name="Yang X."/>
            <person name="Kang M."/>
            <person name="Yang Y."/>
            <person name="Xiong H."/>
            <person name="Wang M."/>
            <person name="Zhang Z."/>
            <person name="Wang Z."/>
            <person name="Wu H."/>
            <person name="Ma T."/>
            <person name="Liu J."/>
            <person name="Xi Z."/>
        </authorList>
    </citation>
    <scope>NUCLEOTIDE SEQUENCE [LARGE SCALE GENOMIC DNA]</scope>
    <source>
        <strain evidence="7">J267</strain>
        <tissue evidence="7">Leaf</tissue>
    </source>
</reference>
<gene>
    <name evidence="7" type="ORF">F0562_008356</name>
</gene>
<dbReference type="Gene3D" id="3.30.559.10">
    <property type="entry name" value="Chloramphenicol acetyltransferase-like domain"/>
    <property type="match status" value="2"/>
</dbReference>
<evidence type="ECO:0000313" key="7">
    <source>
        <dbReference type="EMBL" id="KAA8526441.1"/>
    </source>
</evidence>
<evidence type="ECO:0000256" key="3">
    <source>
        <dbReference type="ARBA" id="ARBA00023242"/>
    </source>
</evidence>
<evidence type="ECO:0000256" key="4">
    <source>
        <dbReference type="ARBA" id="ARBA00023315"/>
    </source>
</evidence>
<keyword evidence="2" id="KW-0808">Transferase</keyword>
<dbReference type="PROSITE" id="PS51294">
    <property type="entry name" value="HTH_MYB"/>
    <property type="match status" value="1"/>
</dbReference>
<evidence type="ECO:0000259" key="5">
    <source>
        <dbReference type="PROSITE" id="PS50090"/>
    </source>
</evidence>
<dbReference type="GO" id="GO:0016747">
    <property type="term" value="F:acyltransferase activity, transferring groups other than amino-acyl groups"/>
    <property type="evidence" value="ECO:0007669"/>
    <property type="project" value="UniProtKB-ARBA"/>
</dbReference>
<dbReference type="InterPro" id="IPR017930">
    <property type="entry name" value="Myb_dom"/>
</dbReference>
<feature type="domain" description="HTH myb-type" evidence="6">
    <location>
        <begin position="469"/>
        <end position="523"/>
    </location>
</feature>
<dbReference type="CDD" id="cd00167">
    <property type="entry name" value="SANT"/>
    <property type="match status" value="1"/>
</dbReference>
<keyword evidence="3" id="KW-0539">Nucleus</keyword>
<dbReference type="OrthoDB" id="1862401at2759"/>
<proteinExistence type="predicted"/>
<evidence type="ECO:0000256" key="1">
    <source>
        <dbReference type="ARBA" id="ARBA00004123"/>
    </source>
</evidence>
<dbReference type="GO" id="GO:0005634">
    <property type="term" value="C:nucleus"/>
    <property type="evidence" value="ECO:0007669"/>
    <property type="project" value="UniProtKB-SubCell"/>
</dbReference>
<protein>
    <recommendedName>
        <fullName evidence="9">HTH myb-type domain-containing protein</fullName>
    </recommendedName>
</protein>
<name>A0A5J5AAT1_9ASTE</name>
<dbReference type="PANTHER" id="PTHR31625">
    <property type="match status" value="1"/>
</dbReference>
<dbReference type="InterPro" id="IPR023213">
    <property type="entry name" value="CAT-like_dom_sf"/>
</dbReference>
<keyword evidence="8" id="KW-1185">Reference proteome</keyword>
<dbReference type="Proteomes" id="UP000325577">
    <property type="component" value="Linkage Group LG3"/>
</dbReference>
<evidence type="ECO:0000313" key="8">
    <source>
        <dbReference type="Proteomes" id="UP000325577"/>
    </source>
</evidence>
<dbReference type="InterPro" id="IPR001005">
    <property type="entry name" value="SANT/Myb"/>
</dbReference>
<dbReference type="EMBL" id="CM018046">
    <property type="protein sequence ID" value="KAA8526441.1"/>
    <property type="molecule type" value="Genomic_DNA"/>
</dbReference>
<evidence type="ECO:0000256" key="2">
    <source>
        <dbReference type="ARBA" id="ARBA00022679"/>
    </source>
</evidence>
<dbReference type="InterPro" id="IPR009057">
    <property type="entry name" value="Homeodomain-like_sf"/>
</dbReference>
<sequence>MAFPFPHTVKLLEHCQISPPPGSVPQTSLPLTFFDIPWLLFSPSQPLFFYEFPHSTAHFTTTILPNLKHSLSLTLQHFFPFAGNLSTPPQPTKPRLLYTDGDSVSLTIAESAADFTNLSGHHPRDVRDFHHLVPQLPPCVSSDPHVHPLLALQFTVFPKRGICLGFTFRNVLADGRTFNRFIKSWASIYRMKLNLDSPPFFDRSMINDPNELEPVLLKEWRKLEKSQKEAMATGLEDMTRATFVVGRPEMDKLKQWILTRSNKLFGSYPLLLSPYVLTCAFVWVCLIKAQGTDIGNAREDPLHYFGFIAGGITRLDFPVPTTYFGNCVSFGRSAAKRNELTGEDGIAVAGKAIGDAIKKLNERVLGDAENWISDWQELFGSEHNVTVTGSPKLDLYELDFGWGRPRKIEEISIDGTRAVSLTESRDVEGGIEVGLALSRAKMDAFTCLFTEELQRCGKSCRLRWTNYLRPDIRRGRFSFEEEETIIQLHSILGNKWSAIAARLPGRTDNEIKNYWNTHIRKRLLRMGIDPVTHSPRLDLLDLSSILSSAQQNLSNLLGLQTLINPELLRLATNLLASNHGQNPDLLLQELQENQLCNTQLQNQTPLFQPNQFQTPIQEAEAPSYTSSGSSVPCNPYLSQTQHMQGNMELSSTIFQENFTPSNLTESVVSLQNYGYFGSDQISKDVSENSTFQSLDNNNKQNFSFDSVISTPLSSPTPLNSSSTFINSSTEDERESYCSNLLKFEIPESLDFDDFM</sequence>
<feature type="domain" description="Myb-like" evidence="5">
    <location>
        <begin position="469"/>
        <end position="519"/>
    </location>
</feature>
<dbReference type="SUPFAM" id="SSF46689">
    <property type="entry name" value="Homeodomain-like"/>
    <property type="match status" value="1"/>
</dbReference>
<dbReference type="Gene3D" id="1.10.10.60">
    <property type="entry name" value="Homeodomain-like"/>
    <property type="match status" value="1"/>
</dbReference>
<comment type="subcellular location">
    <subcellularLocation>
        <location evidence="1">Nucleus</location>
    </subcellularLocation>
</comment>
<dbReference type="Pfam" id="PF00249">
    <property type="entry name" value="Myb_DNA-binding"/>
    <property type="match status" value="1"/>
</dbReference>
<dbReference type="FunFam" id="1.10.10.60:FF:000349">
    <property type="entry name" value="Transcription factor MYB39"/>
    <property type="match status" value="1"/>
</dbReference>
<organism evidence="7 8">
    <name type="scientific">Nyssa sinensis</name>
    <dbReference type="NCBI Taxonomy" id="561372"/>
    <lineage>
        <taxon>Eukaryota</taxon>
        <taxon>Viridiplantae</taxon>
        <taxon>Streptophyta</taxon>
        <taxon>Embryophyta</taxon>
        <taxon>Tracheophyta</taxon>
        <taxon>Spermatophyta</taxon>
        <taxon>Magnoliopsida</taxon>
        <taxon>eudicotyledons</taxon>
        <taxon>Gunneridae</taxon>
        <taxon>Pentapetalae</taxon>
        <taxon>asterids</taxon>
        <taxon>Cornales</taxon>
        <taxon>Nyssaceae</taxon>
        <taxon>Nyssa</taxon>
    </lineage>
</organism>
<keyword evidence="4" id="KW-0012">Acyltransferase</keyword>
<evidence type="ECO:0008006" key="9">
    <source>
        <dbReference type="Google" id="ProtNLM"/>
    </source>
</evidence>
<evidence type="ECO:0000259" key="6">
    <source>
        <dbReference type="PROSITE" id="PS51294"/>
    </source>
</evidence>